<name>A0A0N0GM76_9NEIS</name>
<dbReference type="OrthoDB" id="8525541at2"/>
<protein>
    <recommendedName>
        <fullName evidence="2">N-acetylmuramoyl-L-alanine amidase</fullName>
        <ecNumber evidence="2">3.5.1.28</ecNumber>
    </recommendedName>
</protein>
<dbReference type="RefSeq" id="WP_053938810.1">
    <property type="nucleotide sequence ID" value="NZ_LAQT01000026.1"/>
</dbReference>
<dbReference type="CDD" id="cd02696">
    <property type="entry name" value="MurNAc-LAA"/>
    <property type="match status" value="1"/>
</dbReference>
<feature type="signal peptide" evidence="4">
    <location>
        <begin position="1"/>
        <end position="19"/>
    </location>
</feature>
<proteinExistence type="predicted"/>
<dbReference type="EMBL" id="LAQT01000026">
    <property type="protein sequence ID" value="KPC50808.1"/>
    <property type="molecule type" value="Genomic_DNA"/>
</dbReference>
<dbReference type="Pfam" id="PF01520">
    <property type="entry name" value="Amidase_3"/>
    <property type="match status" value="1"/>
</dbReference>
<gene>
    <name evidence="6" type="ORF">WG78_15970</name>
</gene>
<evidence type="ECO:0000256" key="3">
    <source>
        <dbReference type="ARBA" id="ARBA00022801"/>
    </source>
</evidence>
<dbReference type="PANTHER" id="PTHR30404">
    <property type="entry name" value="N-ACETYLMURAMOYL-L-ALANINE AMIDASE"/>
    <property type="match status" value="1"/>
</dbReference>
<evidence type="ECO:0000256" key="4">
    <source>
        <dbReference type="SAM" id="SignalP"/>
    </source>
</evidence>
<evidence type="ECO:0000256" key="2">
    <source>
        <dbReference type="ARBA" id="ARBA00011901"/>
    </source>
</evidence>
<dbReference type="GO" id="GO:0009253">
    <property type="term" value="P:peptidoglycan catabolic process"/>
    <property type="evidence" value="ECO:0007669"/>
    <property type="project" value="InterPro"/>
</dbReference>
<comment type="catalytic activity">
    <reaction evidence="1">
        <text>Hydrolyzes the link between N-acetylmuramoyl residues and L-amino acid residues in certain cell-wall glycopeptides.</text>
        <dbReference type="EC" id="3.5.1.28"/>
    </reaction>
</comment>
<evidence type="ECO:0000259" key="5">
    <source>
        <dbReference type="SMART" id="SM00646"/>
    </source>
</evidence>
<dbReference type="InterPro" id="IPR002508">
    <property type="entry name" value="MurNAc-LAA_cat"/>
</dbReference>
<evidence type="ECO:0000313" key="7">
    <source>
        <dbReference type="Proteomes" id="UP000037939"/>
    </source>
</evidence>
<dbReference type="Proteomes" id="UP000037939">
    <property type="component" value="Unassembled WGS sequence"/>
</dbReference>
<keyword evidence="3" id="KW-0378">Hydrolase</keyword>
<sequence length="232" mass="24688">MNKSWLALAALLVAALAQAQPQTIALDVGHYLEKPGATSAFGVTEFSYNQALAEAVSEKLLSAGYTVRLIGDDGQAKDLHRRAAAASGADLLVSLHHDSTQLQFMQSWTVEGAKQMYSEHSKGFSVFVSRDNPQFARSARCATALGQQMQAHGFSVNASHAEKIPGESRDWLDEKAGVYTADFTVISESKVPALLLEAGVIVNRDEAPRLSSATTRAAIGDAILAAAKACLQ</sequence>
<dbReference type="SMART" id="SM00646">
    <property type="entry name" value="Ami_3"/>
    <property type="match status" value="1"/>
</dbReference>
<dbReference type="STRING" id="857265.WG78_15970"/>
<dbReference type="EC" id="3.5.1.28" evidence="2"/>
<comment type="caution">
    <text evidence="6">The sequence shown here is derived from an EMBL/GenBank/DDBJ whole genome shotgun (WGS) entry which is preliminary data.</text>
</comment>
<organism evidence="6 7">
    <name type="scientific">Amantichitinum ursilacus</name>
    <dbReference type="NCBI Taxonomy" id="857265"/>
    <lineage>
        <taxon>Bacteria</taxon>
        <taxon>Pseudomonadati</taxon>
        <taxon>Pseudomonadota</taxon>
        <taxon>Betaproteobacteria</taxon>
        <taxon>Neisseriales</taxon>
        <taxon>Chitinibacteraceae</taxon>
        <taxon>Amantichitinum</taxon>
    </lineage>
</organism>
<dbReference type="InterPro" id="IPR050695">
    <property type="entry name" value="N-acetylmuramoyl_amidase_3"/>
</dbReference>
<evidence type="ECO:0000256" key="1">
    <source>
        <dbReference type="ARBA" id="ARBA00001561"/>
    </source>
</evidence>
<evidence type="ECO:0000313" key="6">
    <source>
        <dbReference type="EMBL" id="KPC50808.1"/>
    </source>
</evidence>
<feature type="domain" description="MurNAc-LAA" evidence="5">
    <location>
        <begin position="81"/>
        <end position="228"/>
    </location>
</feature>
<accession>A0A0N0GM76</accession>
<keyword evidence="4" id="KW-0732">Signal</keyword>
<dbReference type="PANTHER" id="PTHR30404:SF0">
    <property type="entry name" value="N-ACETYLMURAMOYL-L-ALANINE AMIDASE AMIC"/>
    <property type="match status" value="1"/>
</dbReference>
<reference evidence="6 7" key="1">
    <citation type="submission" date="2015-07" db="EMBL/GenBank/DDBJ databases">
        <title>Draft genome sequence of the Amantichitinum ursilacus IGB-41, a new chitin-degrading bacterium.</title>
        <authorList>
            <person name="Kirstahler P."/>
            <person name="Guenther M."/>
            <person name="Grumaz C."/>
            <person name="Rupp S."/>
            <person name="Zibek S."/>
            <person name="Sohn K."/>
        </authorList>
    </citation>
    <scope>NUCLEOTIDE SEQUENCE [LARGE SCALE GENOMIC DNA]</scope>
    <source>
        <strain evidence="6 7">IGB-41</strain>
    </source>
</reference>
<dbReference type="SUPFAM" id="SSF53187">
    <property type="entry name" value="Zn-dependent exopeptidases"/>
    <property type="match status" value="1"/>
</dbReference>
<dbReference type="GO" id="GO:0008745">
    <property type="term" value="F:N-acetylmuramoyl-L-alanine amidase activity"/>
    <property type="evidence" value="ECO:0007669"/>
    <property type="project" value="UniProtKB-EC"/>
</dbReference>
<dbReference type="GO" id="GO:0030288">
    <property type="term" value="C:outer membrane-bounded periplasmic space"/>
    <property type="evidence" value="ECO:0007669"/>
    <property type="project" value="TreeGrafter"/>
</dbReference>
<dbReference type="AlphaFoldDB" id="A0A0N0GM76"/>
<dbReference type="Gene3D" id="3.40.630.40">
    <property type="entry name" value="Zn-dependent exopeptidases"/>
    <property type="match status" value="1"/>
</dbReference>
<keyword evidence="7" id="KW-1185">Reference proteome</keyword>
<feature type="chain" id="PRO_5005849645" description="N-acetylmuramoyl-L-alanine amidase" evidence="4">
    <location>
        <begin position="20"/>
        <end position="232"/>
    </location>
</feature>